<evidence type="ECO:0000313" key="4">
    <source>
        <dbReference type="Proteomes" id="UP000191931"/>
    </source>
</evidence>
<accession>A0A1W1HB11</accession>
<comment type="similarity">
    <text evidence="1 2">Belongs to the phD/YefM antitoxin family.</text>
</comment>
<sequence>MIENHWQLQDAKNKFSNLVETVQKKGPQIVTKHGKEAVVVISINEYKRLTKPSTTLVEFFKNSPLAEENIDFSRSREMPRDIVL</sequence>
<dbReference type="Gene3D" id="3.40.1620.10">
    <property type="entry name" value="YefM-like domain"/>
    <property type="match status" value="1"/>
</dbReference>
<dbReference type="InterPro" id="IPR036165">
    <property type="entry name" value="YefM-like_sf"/>
</dbReference>
<organism evidence="3 4">
    <name type="scientific">Desulfamplus magnetovallimortis</name>
    <dbReference type="NCBI Taxonomy" id="1246637"/>
    <lineage>
        <taxon>Bacteria</taxon>
        <taxon>Pseudomonadati</taxon>
        <taxon>Thermodesulfobacteriota</taxon>
        <taxon>Desulfobacteria</taxon>
        <taxon>Desulfobacterales</taxon>
        <taxon>Desulfobacteraceae</taxon>
        <taxon>Desulfamplus</taxon>
    </lineage>
</organism>
<evidence type="ECO:0000313" key="3">
    <source>
        <dbReference type="EMBL" id="SLM29667.1"/>
    </source>
</evidence>
<dbReference type="Proteomes" id="UP000191931">
    <property type="component" value="Unassembled WGS sequence"/>
</dbReference>
<dbReference type="Pfam" id="PF02604">
    <property type="entry name" value="PhdYeFM_antitox"/>
    <property type="match status" value="1"/>
</dbReference>
<dbReference type="PANTHER" id="PTHR33713">
    <property type="entry name" value="ANTITOXIN YAFN-RELATED"/>
    <property type="match status" value="1"/>
</dbReference>
<dbReference type="PANTHER" id="PTHR33713:SF9">
    <property type="entry name" value="ANTITOXIN"/>
    <property type="match status" value="1"/>
</dbReference>
<dbReference type="OrthoDB" id="361281at2"/>
<dbReference type="RefSeq" id="WP_080806764.1">
    <property type="nucleotide sequence ID" value="NZ_LT828555.1"/>
</dbReference>
<reference evidence="3 4" key="1">
    <citation type="submission" date="2017-03" db="EMBL/GenBank/DDBJ databases">
        <authorList>
            <person name="Afonso C.L."/>
            <person name="Miller P.J."/>
            <person name="Scott M.A."/>
            <person name="Spackman E."/>
            <person name="Goraichik I."/>
            <person name="Dimitrov K.M."/>
            <person name="Suarez D.L."/>
            <person name="Swayne D.E."/>
        </authorList>
    </citation>
    <scope>NUCLEOTIDE SEQUENCE [LARGE SCALE GENOMIC DNA]</scope>
    <source>
        <strain evidence="3">PRJEB14757</strain>
    </source>
</reference>
<protein>
    <recommendedName>
        <fullName evidence="2">Antitoxin</fullName>
    </recommendedName>
</protein>
<dbReference type="InterPro" id="IPR051405">
    <property type="entry name" value="phD/YefM_antitoxin"/>
</dbReference>
<comment type="function">
    <text evidence="2">Antitoxin component of a type II toxin-antitoxin (TA) system.</text>
</comment>
<name>A0A1W1HB11_9BACT</name>
<dbReference type="InterPro" id="IPR006442">
    <property type="entry name" value="Antitoxin_Phd/YefM"/>
</dbReference>
<proteinExistence type="inferred from homology"/>
<evidence type="ECO:0000256" key="1">
    <source>
        <dbReference type="ARBA" id="ARBA00009981"/>
    </source>
</evidence>
<keyword evidence="4" id="KW-1185">Reference proteome</keyword>
<evidence type="ECO:0000256" key="2">
    <source>
        <dbReference type="RuleBase" id="RU362080"/>
    </source>
</evidence>
<dbReference type="AlphaFoldDB" id="A0A1W1HB11"/>
<dbReference type="NCBIfam" id="TIGR01552">
    <property type="entry name" value="phd_fam"/>
    <property type="match status" value="1"/>
</dbReference>
<dbReference type="EMBL" id="FWEV01000105">
    <property type="protein sequence ID" value="SLM29667.1"/>
    <property type="molecule type" value="Genomic_DNA"/>
</dbReference>
<dbReference type="STRING" id="1246637.MTBBW1_1930005"/>
<dbReference type="SUPFAM" id="SSF143120">
    <property type="entry name" value="YefM-like"/>
    <property type="match status" value="1"/>
</dbReference>
<gene>
    <name evidence="3" type="ORF">MTBBW1_1930005</name>
</gene>